<protein>
    <submittedName>
        <fullName evidence="2">Uncharacterized protein</fullName>
    </submittedName>
</protein>
<evidence type="ECO:0000313" key="2">
    <source>
        <dbReference type="EMBL" id="KPJ21526.1"/>
    </source>
</evidence>
<name>A0A0N1ID11_PAPMA</name>
<accession>A0A0N1ID11</accession>
<gene>
    <name evidence="2" type="ORF">RR48_00292</name>
</gene>
<dbReference type="AlphaFoldDB" id="A0A0N1ID11"/>
<dbReference type="EMBL" id="LADJ01052214">
    <property type="protein sequence ID" value="KPJ21526.1"/>
    <property type="molecule type" value="Genomic_DNA"/>
</dbReference>
<dbReference type="Proteomes" id="UP000053240">
    <property type="component" value="Unassembled WGS sequence"/>
</dbReference>
<evidence type="ECO:0000256" key="1">
    <source>
        <dbReference type="SAM" id="MobiDB-lite"/>
    </source>
</evidence>
<proteinExistence type="predicted"/>
<organism evidence="2 3">
    <name type="scientific">Papilio machaon</name>
    <name type="common">Old World swallowtail butterfly</name>
    <dbReference type="NCBI Taxonomy" id="76193"/>
    <lineage>
        <taxon>Eukaryota</taxon>
        <taxon>Metazoa</taxon>
        <taxon>Ecdysozoa</taxon>
        <taxon>Arthropoda</taxon>
        <taxon>Hexapoda</taxon>
        <taxon>Insecta</taxon>
        <taxon>Pterygota</taxon>
        <taxon>Neoptera</taxon>
        <taxon>Endopterygota</taxon>
        <taxon>Lepidoptera</taxon>
        <taxon>Glossata</taxon>
        <taxon>Ditrysia</taxon>
        <taxon>Papilionoidea</taxon>
        <taxon>Papilionidae</taxon>
        <taxon>Papilioninae</taxon>
        <taxon>Papilio</taxon>
    </lineage>
</organism>
<evidence type="ECO:0000313" key="3">
    <source>
        <dbReference type="Proteomes" id="UP000053240"/>
    </source>
</evidence>
<dbReference type="InParanoid" id="A0A0N1ID11"/>
<reference evidence="2 3" key="1">
    <citation type="journal article" date="2015" name="Nat. Commun.">
        <title>Outbred genome sequencing and CRISPR/Cas9 gene editing in butterflies.</title>
        <authorList>
            <person name="Li X."/>
            <person name="Fan D."/>
            <person name="Zhang W."/>
            <person name="Liu G."/>
            <person name="Zhang L."/>
            <person name="Zhao L."/>
            <person name="Fang X."/>
            <person name="Chen L."/>
            <person name="Dong Y."/>
            <person name="Chen Y."/>
            <person name="Ding Y."/>
            <person name="Zhao R."/>
            <person name="Feng M."/>
            <person name="Zhu Y."/>
            <person name="Feng Y."/>
            <person name="Jiang X."/>
            <person name="Zhu D."/>
            <person name="Xiang H."/>
            <person name="Feng X."/>
            <person name="Li S."/>
            <person name="Wang J."/>
            <person name="Zhang G."/>
            <person name="Kronforst M.R."/>
            <person name="Wang W."/>
        </authorList>
    </citation>
    <scope>NUCLEOTIDE SEQUENCE [LARGE SCALE GENOMIC DNA]</scope>
    <source>
        <strain evidence="2">Ya'a_city_454_Pm</strain>
        <tissue evidence="2">Whole body</tissue>
    </source>
</reference>
<comment type="caution">
    <text evidence="2">The sequence shown here is derived from an EMBL/GenBank/DDBJ whole genome shotgun (WGS) entry which is preliminary data.</text>
</comment>
<keyword evidence="3" id="KW-1185">Reference proteome</keyword>
<sequence>MGIFTRAVRTAINSAHKHEPQVEYASDSDEAGAPGGGAPGAVGGGAPGAVGGGARTAHVDNLPHGITDTRLKTLAGDHVQVILVY</sequence>
<feature type="region of interest" description="Disordered" evidence="1">
    <location>
        <begin position="14"/>
        <end position="56"/>
    </location>
</feature>
<feature type="compositionally biased region" description="Gly residues" evidence="1">
    <location>
        <begin position="33"/>
        <end position="54"/>
    </location>
</feature>